<reference evidence="1" key="1">
    <citation type="submission" date="2020-06" db="EMBL/GenBank/DDBJ databases">
        <title>WGS assembly of Ceratodon purpureus strain R40.</title>
        <authorList>
            <person name="Carey S.B."/>
            <person name="Jenkins J."/>
            <person name="Shu S."/>
            <person name="Lovell J.T."/>
            <person name="Sreedasyam A."/>
            <person name="Maumus F."/>
            <person name="Tiley G.P."/>
            <person name="Fernandez-Pozo N."/>
            <person name="Barry K."/>
            <person name="Chen C."/>
            <person name="Wang M."/>
            <person name="Lipzen A."/>
            <person name="Daum C."/>
            <person name="Saski C.A."/>
            <person name="Payton A.C."/>
            <person name="Mcbreen J.C."/>
            <person name="Conrad R.E."/>
            <person name="Kollar L.M."/>
            <person name="Olsson S."/>
            <person name="Huttunen S."/>
            <person name="Landis J.B."/>
            <person name="Wickett N.J."/>
            <person name="Johnson M.G."/>
            <person name="Rensing S.A."/>
            <person name="Grimwood J."/>
            <person name="Schmutz J."/>
            <person name="Mcdaniel S.F."/>
        </authorList>
    </citation>
    <scope>NUCLEOTIDE SEQUENCE</scope>
    <source>
        <strain evidence="1">R40</strain>
    </source>
</reference>
<organism evidence="1 2">
    <name type="scientific">Ceratodon purpureus</name>
    <name type="common">Fire moss</name>
    <name type="synonym">Dicranum purpureum</name>
    <dbReference type="NCBI Taxonomy" id="3225"/>
    <lineage>
        <taxon>Eukaryota</taxon>
        <taxon>Viridiplantae</taxon>
        <taxon>Streptophyta</taxon>
        <taxon>Embryophyta</taxon>
        <taxon>Bryophyta</taxon>
        <taxon>Bryophytina</taxon>
        <taxon>Bryopsida</taxon>
        <taxon>Dicranidae</taxon>
        <taxon>Pseudoditrichales</taxon>
        <taxon>Ditrichaceae</taxon>
        <taxon>Ceratodon</taxon>
    </lineage>
</organism>
<sequence>MGHNLGVMYLIRSWNPLEAFGSLDSMLTLETCCTFLSGCGRFRDSNCVDNLEEFCISGFQKWRQFFLLYRMCEGGSANATDCIVKVATLKKILKTVFRIP</sequence>
<comment type="caution">
    <text evidence="1">The sequence shown here is derived from an EMBL/GenBank/DDBJ whole genome shotgun (WGS) entry which is preliminary data.</text>
</comment>
<keyword evidence="2" id="KW-1185">Reference proteome</keyword>
<protein>
    <submittedName>
        <fullName evidence="1">Uncharacterized protein</fullName>
    </submittedName>
</protein>
<name>A0A8T0IBD0_CERPU</name>
<gene>
    <name evidence="1" type="ORF">KC19_4G159700</name>
</gene>
<dbReference type="EMBL" id="CM026424">
    <property type="protein sequence ID" value="KAG0580247.1"/>
    <property type="molecule type" value="Genomic_DNA"/>
</dbReference>
<evidence type="ECO:0000313" key="2">
    <source>
        <dbReference type="Proteomes" id="UP000822688"/>
    </source>
</evidence>
<evidence type="ECO:0000313" key="1">
    <source>
        <dbReference type="EMBL" id="KAG0580247.1"/>
    </source>
</evidence>
<dbReference type="AlphaFoldDB" id="A0A8T0IBD0"/>
<accession>A0A8T0IBD0</accession>
<dbReference type="Proteomes" id="UP000822688">
    <property type="component" value="Chromosome 4"/>
</dbReference>
<proteinExistence type="predicted"/>